<dbReference type="Gene3D" id="3.20.20.150">
    <property type="entry name" value="Divalent-metal-dependent TIM barrel enzymes"/>
    <property type="match status" value="1"/>
</dbReference>
<dbReference type="PANTHER" id="PTHR43489">
    <property type="entry name" value="ISOMERASE"/>
    <property type="match status" value="1"/>
</dbReference>
<organism evidence="3 4">
    <name type="scientific">Phlebotomus papatasi</name>
    <name type="common">Sandfly</name>
    <dbReference type="NCBI Taxonomy" id="29031"/>
    <lineage>
        <taxon>Eukaryota</taxon>
        <taxon>Metazoa</taxon>
        <taxon>Ecdysozoa</taxon>
        <taxon>Arthropoda</taxon>
        <taxon>Hexapoda</taxon>
        <taxon>Insecta</taxon>
        <taxon>Pterygota</taxon>
        <taxon>Neoptera</taxon>
        <taxon>Endopterygota</taxon>
        <taxon>Diptera</taxon>
        <taxon>Nematocera</taxon>
        <taxon>Psychodoidea</taxon>
        <taxon>Psychodidae</taxon>
        <taxon>Phlebotomus</taxon>
        <taxon>Phlebotomus</taxon>
    </lineage>
</organism>
<dbReference type="EMBL" id="AJVK01034808">
    <property type="status" value="NOT_ANNOTATED_CDS"/>
    <property type="molecule type" value="Genomic_DNA"/>
</dbReference>
<dbReference type="VEuPathDB" id="VectorBase:PPAPM1_005800"/>
<proteinExistence type="predicted"/>
<dbReference type="InterPro" id="IPR050417">
    <property type="entry name" value="Sugar_Epim/Isomerase"/>
</dbReference>
<keyword evidence="4" id="KW-1185">Reference proteome</keyword>
<dbReference type="Proteomes" id="UP000092462">
    <property type="component" value="Unassembled WGS sequence"/>
</dbReference>
<dbReference type="GO" id="GO:0046487">
    <property type="term" value="P:glyoxylate metabolic process"/>
    <property type="evidence" value="ECO:0007669"/>
    <property type="project" value="TreeGrafter"/>
</dbReference>
<dbReference type="GO" id="GO:0008903">
    <property type="term" value="F:hydroxypyruvate isomerase activity"/>
    <property type="evidence" value="ECO:0007669"/>
    <property type="project" value="TreeGrafter"/>
</dbReference>
<dbReference type="AlphaFoldDB" id="A0A1B0GPW6"/>
<protein>
    <recommendedName>
        <fullName evidence="2">Xylose isomerase-like TIM barrel domain-containing protein</fullName>
    </recommendedName>
</protein>
<dbReference type="EnsemblMetazoa" id="PPAI008258-RA">
    <property type="protein sequence ID" value="PPAI008258-PA"/>
    <property type="gene ID" value="PPAI008258"/>
</dbReference>
<dbReference type="InterPro" id="IPR036237">
    <property type="entry name" value="Xyl_isomerase-like_sf"/>
</dbReference>
<feature type="domain" description="Xylose isomerase-like TIM barrel" evidence="2">
    <location>
        <begin position="20"/>
        <end position="130"/>
    </location>
</feature>
<keyword evidence="1" id="KW-0413">Isomerase</keyword>
<evidence type="ECO:0000313" key="4">
    <source>
        <dbReference type="Proteomes" id="UP000092462"/>
    </source>
</evidence>
<dbReference type="PANTHER" id="PTHR43489:SF6">
    <property type="entry name" value="HYDROXYPYRUVATE ISOMERASE-RELATED"/>
    <property type="match status" value="1"/>
</dbReference>
<name>A0A1B0GPW6_PHLPP</name>
<evidence type="ECO:0000259" key="2">
    <source>
        <dbReference type="Pfam" id="PF01261"/>
    </source>
</evidence>
<dbReference type="Pfam" id="PF01261">
    <property type="entry name" value="AP_endonuc_2"/>
    <property type="match status" value="1"/>
</dbReference>
<reference evidence="3" key="1">
    <citation type="submission" date="2022-08" db="UniProtKB">
        <authorList>
            <consortium name="EnsemblMetazoa"/>
        </authorList>
    </citation>
    <scope>IDENTIFICATION</scope>
    <source>
        <strain evidence="3">Israel</strain>
    </source>
</reference>
<sequence length="135" mass="15600">MIGYTPTHEGNKEMWHEEDHKDDCVDVVIEFSSTLDVINEVNSPNLRLMLDMFHLQHIRGNITHSVRDFLPLIGHVQIAQVPHRNEPNTFGEINYGYVLKMLAEEGYSDWVGCEYHPKTFTEDGLGWIKELGFSL</sequence>
<dbReference type="SUPFAM" id="SSF51658">
    <property type="entry name" value="Xylose isomerase-like"/>
    <property type="match status" value="1"/>
</dbReference>
<evidence type="ECO:0000313" key="3">
    <source>
        <dbReference type="EnsemblMetazoa" id="PPAI008258-PA"/>
    </source>
</evidence>
<dbReference type="InterPro" id="IPR013022">
    <property type="entry name" value="Xyl_isomerase-like_TIM-brl"/>
</dbReference>
<accession>A0A1B0GPW6</accession>
<dbReference type="VEuPathDB" id="VectorBase:PPAI008258"/>
<evidence type="ECO:0000256" key="1">
    <source>
        <dbReference type="ARBA" id="ARBA00023235"/>
    </source>
</evidence>